<evidence type="ECO:0000313" key="1">
    <source>
        <dbReference type="EMBL" id="TDQ27531.1"/>
    </source>
</evidence>
<name>A0A4R6TI69_9FLAO</name>
<dbReference type="EMBL" id="SNYH01000003">
    <property type="protein sequence ID" value="TDQ27531.1"/>
    <property type="molecule type" value="Genomic_DNA"/>
</dbReference>
<proteinExistence type="predicted"/>
<sequence>MKNLVLLILLYPILINAQDKKIIELQNKYFDEAGSELTHLKIKSAFTYYRFAYDLLPGTELGKKSLKLSDSLKIILRKNLITDIEGNWEIKIFNKLRTESDKKFYDKLGRFLRITKDSIFYFTKKRKLRRNKPSKRMKITFCELMNYFPSYSDFIHPDNKIWHYRSDSTGNKLIILDYGKIENDRKNRTGNISHPSGYTYNRIK</sequence>
<dbReference type="OrthoDB" id="1375930at2"/>
<dbReference type="Proteomes" id="UP000295390">
    <property type="component" value="Unassembled WGS sequence"/>
</dbReference>
<keyword evidence="2" id="KW-1185">Reference proteome</keyword>
<dbReference type="AlphaFoldDB" id="A0A4R6TI69"/>
<reference evidence="1 2" key="1">
    <citation type="submission" date="2019-03" db="EMBL/GenBank/DDBJ databases">
        <title>Genomic Encyclopedia of Type Strains, Phase III (KMG-III): the genomes of soil and plant-associated and newly described type strains.</title>
        <authorList>
            <person name="Whitman W."/>
        </authorList>
    </citation>
    <scope>NUCLEOTIDE SEQUENCE [LARGE SCALE GENOMIC DNA]</scope>
    <source>
        <strain evidence="1 2">CECT 8283</strain>
    </source>
</reference>
<evidence type="ECO:0000313" key="2">
    <source>
        <dbReference type="Proteomes" id="UP000295390"/>
    </source>
</evidence>
<dbReference type="RefSeq" id="WP_133535526.1">
    <property type="nucleotide sequence ID" value="NZ_SNYH01000003.1"/>
</dbReference>
<gene>
    <name evidence="1" type="ORF">DFQ07_1382</name>
</gene>
<comment type="caution">
    <text evidence="1">The sequence shown here is derived from an EMBL/GenBank/DDBJ whole genome shotgun (WGS) entry which is preliminary data.</text>
</comment>
<accession>A0A4R6TI69</accession>
<protein>
    <submittedName>
        <fullName evidence="1">Uncharacterized protein</fullName>
    </submittedName>
</protein>
<organism evidence="1 2">
    <name type="scientific">Tenacibaculum caenipelagi</name>
    <dbReference type="NCBI Taxonomy" id="1325435"/>
    <lineage>
        <taxon>Bacteria</taxon>
        <taxon>Pseudomonadati</taxon>
        <taxon>Bacteroidota</taxon>
        <taxon>Flavobacteriia</taxon>
        <taxon>Flavobacteriales</taxon>
        <taxon>Flavobacteriaceae</taxon>
        <taxon>Tenacibaculum</taxon>
    </lineage>
</organism>